<protein>
    <recommendedName>
        <fullName evidence="2">Dinitrogenase iron-molybdenum cofactor biosynthesis domain-containing protein</fullName>
    </recommendedName>
</protein>
<dbReference type="EMBL" id="LGEX01000010">
    <property type="protein sequence ID" value="KUK07181.1"/>
    <property type="molecule type" value="Genomic_DNA"/>
</dbReference>
<evidence type="ECO:0000313" key="6">
    <source>
        <dbReference type="Proteomes" id="UP000054307"/>
    </source>
</evidence>
<name>A0A101DFQ4_ARCFL</name>
<evidence type="ECO:0000259" key="2">
    <source>
        <dbReference type="Pfam" id="PF02579"/>
    </source>
</evidence>
<dbReference type="InterPro" id="IPR036105">
    <property type="entry name" value="DiNase_FeMo-co_biosyn_sf"/>
</dbReference>
<evidence type="ECO:0000313" key="4">
    <source>
        <dbReference type="EMBL" id="KUK07181.1"/>
    </source>
</evidence>
<dbReference type="Gene3D" id="3.30.420.130">
    <property type="entry name" value="Dinitrogenase iron-molybdenum cofactor biosynthesis domain"/>
    <property type="match status" value="1"/>
</dbReference>
<comment type="caution">
    <text evidence="3">The sequence shown here is derived from an EMBL/GenBank/DDBJ whole genome shotgun (WGS) entry which is preliminary data.</text>
</comment>
<dbReference type="PATRIC" id="fig|2234.6.peg.1517"/>
<dbReference type="InterPro" id="IPR033913">
    <property type="entry name" value="MTH1175_dom"/>
</dbReference>
<dbReference type="PANTHER" id="PTHR42983:SF1">
    <property type="entry name" value="IRON-MOLYBDENUM PROTEIN"/>
    <property type="match status" value="1"/>
</dbReference>
<dbReference type="PANTHER" id="PTHR42983">
    <property type="entry name" value="DINITROGENASE IRON-MOLYBDENUM COFACTOR PROTEIN-RELATED"/>
    <property type="match status" value="1"/>
</dbReference>
<reference evidence="5 6" key="2">
    <citation type="journal article" date="2015" name="MBio">
        <title>Genome-Resolved Metagenomic Analysis Reveals Roles for Candidate Phyla and Other Microbial Community Members in Biogeochemical Transformations in Oil Reservoirs.</title>
        <authorList>
            <person name="Hu P."/>
            <person name="Tom L."/>
            <person name="Singh A."/>
            <person name="Thomas B.C."/>
            <person name="Baker B.J."/>
            <person name="Piceno Y.M."/>
            <person name="Andersen G.L."/>
            <person name="Banfield J.F."/>
        </authorList>
    </citation>
    <scope>NUCLEOTIDE SEQUENCE [LARGE SCALE GENOMIC DNA]</scope>
</reference>
<dbReference type="EMBL" id="LGEQ01000001">
    <property type="protein sequence ID" value="KUJ94742.1"/>
    <property type="molecule type" value="Genomic_DNA"/>
</dbReference>
<dbReference type="OMA" id="QFCIDQG"/>
<dbReference type="SUPFAM" id="SSF53146">
    <property type="entry name" value="Nitrogenase accessory factor-like"/>
    <property type="match status" value="1"/>
</dbReference>
<evidence type="ECO:0000313" key="5">
    <source>
        <dbReference type="Proteomes" id="UP000054015"/>
    </source>
</evidence>
<dbReference type="InterPro" id="IPR003731">
    <property type="entry name" value="Di-Nase_FeMo-co_biosynth"/>
</dbReference>
<dbReference type="CDD" id="cd00851">
    <property type="entry name" value="MTH1175"/>
    <property type="match status" value="1"/>
</dbReference>
<evidence type="ECO:0000313" key="3">
    <source>
        <dbReference type="EMBL" id="KUJ94742.1"/>
    </source>
</evidence>
<dbReference type="Proteomes" id="UP000054307">
    <property type="component" value="Unassembled WGS sequence"/>
</dbReference>
<dbReference type="Pfam" id="PF02579">
    <property type="entry name" value="Nitro_FeMo-Co"/>
    <property type="match status" value="1"/>
</dbReference>
<feature type="domain" description="Dinitrogenase iron-molybdenum cofactor biosynthesis" evidence="2">
    <location>
        <begin position="14"/>
        <end position="104"/>
    </location>
</feature>
<proteinExistence type="predicted"/>
<feature type="compositionally biased region" description="Gly residues" evidence="1">
    <location>
        <begin position="118"/>
        <end position="144"/>
    </location>
</feature>
<dbReference type="Proteomes" id="UP000054015">
    <property type="component" value="Unassembled WGS sequence"/>
</dbReference>
<sequence length="144" mass="14814">MRIAATTLKGGIDDIVTPQFGRTATFTIVDYDGGVKNVEVVENRAASQSSGAGIAAAQMLVDKKVEVLLTGHVGPKAMNVLRAAGIRAFVAEGLRVRDAVEKLLKGELEEITAPSSGMGKGMGRGMGGGRGRGMGGGMGGGRWR</sequence>
<dbReference type="AlphaFoldDB" id="A0A101DFQ4"/>
<gene>
    <name evidence="3" type="ORF">XD40_0063</name>
    <name evidence="4" type="ORF">XD48_0543</name>
</gene>
<accession>A0A101DFQ4</accession>
<feature type="region of interest" description="Disordered" evidence="1">
    <location>
        <begin position="114"/>
        <end position="144"/>
    </location>
</feature>
<evidence type="ECO:0000256" key="1">
    <source>
        <dbReference type="SAM" id="MobiDB-lite"/>
    </source>
</evidence>
<organism evidence="3 6">
    <name type="scientific">Archaeoglobus fulgidus</name>
    <dbReference type="NCBI Taxonomy" id="2234"/>
    <lineage>
        <taxon>Archaea</taxon>
        <taxon>Methanobacteriati</taxon>
        <taxon>Methanobacteriota</taxon>
        <taxon>Archaeoglobi</taxon>
        <taxon>Archaeoglobales</taxon>
        <taxon>Archaeoglobaceae</taxon>
        <taxon>Archaeoglobus</taxon>
    </lineage>
</organism>
<reference evidence="3" key="1">
    <citation type="journal article" date="2015" name="MBio">
        <title>Genome-resolved metagenomic analysis reveals roles for candidate phyla and other microbial community members in biogeochemical transformations in oil reservoirs.</title>
        <authorList>
            <person name="Hu P."/>
            <person name="Tom L."/>
            <person name="Singh A."/>
            <person name="Thomas B.C."/>
            <person name="Baker B.J."/>
            <person name="Piceno Y.M."/>
            <person name="Andersen G.L."/>
            <person name="Banfield J.F."/>
        </authorList>
    </citation>
    <scope>NUCLEOTIDE SEQUENCE [LARGE SCALE GENOMIC DNA]</scope>
    <source>
        <strain evidence="4">49_2300</strain>
        <strain evidence="3">49_95</strain>
    </source>
</reference>